<dbReference type="InterPro" id="IPR038725">
    <property type="entry name" value="YdaG_split_barrel_FMN-bd"/>
</dbReference>
<comment type="caution">
    <text evidence="2">The sequence shown here is derived from an EMBL/GenBank/DDBJ whole genome shotgun (WGS) entry which is preliminary data.</text>
</comment>
<keyword evidence="3" id="KW-1185">Reference proteome</keyword>
<dbReference type="InterPro" id="IPR052917">
    <property type="entry name" value="Stress-Dev_Protein"/>
</dbReference>
<dbReference type="Proteomes" id="UP000248014">
    <property type="component" value="Unassembled WGS sequence"/>
</dbReference>
<protein>
    <submittedName>
        <fullName evidence="2">General stress protein 26</fullName>
    </submittedName>
</protein>
<gene>
    <name evidence="2" type="ORF">C7451_11640</name>
</gene>
<proteinExistence type="predicted"/>
<dbReference type="EMBL" id="QJJM01000016">
    <property type="protein sequence ID" value="PXW69521.1"/>
    <property type="molecule type" value="Genomic_DNA"/>
</dbReference>
<dbReference type="SUPFAM" id="SSF50475">
    <property type="entry name" value="FMN-binding split barrel"/>
    <property type="match status" value="1"/>
</dbReference>
<sequence length="169" mass="18679">MTPDTPHASTEDTYEALDAFWSALESSPFLMLGLPAQVAHSMPMTAQFDGRHGPIWFYGSRSSRLAEGLASTNDAMAQYVGEGHKLFACIAGMLTIDNDPAIIDKFWSNTVEAWYDQGRNDPDLVMFRFDPSHIEIWQADLSLMGKLKMAFGGTMSAKDLEGKHVETAL</sequence>
<dbReference type="OrthoDB" id="1432662at2"/>
<name>A0A2V3UQ84_9SPHN</name>
<accession>A0A2V3UQ84</accession>
<evidence type="ECO:0000313" key="3">
    <source>
        <dbReference type="Proteomes" id="UP000248014"/>
    </source>
</evidence>
<dbReference type="Gene3D" id="2.30.110.10">
    <property type="entry name" value="Electron Transport, Fmn-binding Protein, Chain A"/>
    <property type="match status" value="1"/>
</dbReference>
<evidence type="ECO:0000259" key="1">
    <source>
        <dbReference type="Pfam" id="PF16242"/>
    </source>
</evidence>
<organism evidence="2 3">
    <name type="scientific">Blastomonas natatoria</name>
    <dbReference type="NCBI Taxonomy" id="34015"/>
    <lineage>
        <taxon>Bacteria</taxon>
        <taxon>Pseudomonadati</taxon>
        <taxon>Pseudomonadota</taxon>
        <taxon>Alphaproteobacteria</taxon>
        <taxon>Sphingomonadales</taxon>
        <taxon>Sphingomonadaceae</taxon>
        <taxon>Blastomonas</taxon>
    </lineage>
</organism>
<dbReference type="PANTHER" id="PTHR34818">
    <property type="entry name" value="PROTEIN BLI-3"/>
    <property type="match status" value="1"/>
</dbReference>
<dbReference type="Pfam" id="PF16242">
    <property type="entry name" value="Pyrid_ox_like"/>
    <property type="match status" value="1"/>
</dbReference>
<dbReference type="PANTHER" id="PTHR34818:SF1">
    <property type="entry name" value="PROTEIN BLI-3"/>
    <property type="match status" value="1"/>
</dbReference>
<dbReference type="RefSeq" id="WP_110300061.1">
    <property type="nucleotide sequence ID" value="NZ_QJJM01000016.1"/>
</dbReference>
<evidence type="ECO:0000313" key="2">
    <source>
        <dbReference type="EMBL" id="PXW69521.1"/>
    </source>
</evidence>
<reference evidence="2 3" key="1">
    <citation type="submission" date="2018-05" db="EMBL/GenBank/DDBJ databases">
        <title>Genomic Encyclopedia of Type Strains, Phase IV (KMG-IV): sequencing the most valuable type-strain genomes for metagenomic binning, comparative biology and taxonomic classification.</title>
        <authorList>
            <person name="Goeker M."/>
        </authorList>
    </citation>
    <scope>NUCLEOTIDE SEQUENCE [LARGE SCALE GENOMIC DNA]</scope>
    <source>
        <strain evidence="2 3">DSM 3183</strain>
    </source>
</reference>
<dbReference type="InterPro" id="IPR012349">
    <property type="entry name" value="Split_barrel_FMN-bd"/>
</dbReference>
<dbReference type="AlphaFoldDB" id="A0A2V3UQ84"/>
<feature type="domain" description="General stress protein FMN-binding split barrel" evidence="1">
    <location>
        <begin position="16"/>
        <end position="144"/>
    </location>
</feature>